<feature type="region of interest" description="Disordered" evidence="1">
    <location>
        <begin position="64"/>
        <end position="84"/>
    </location>
</feature>
<sequence length="173" mass="19507">MDSAHYYDPHYPPHTSRIGQYWDLYDEYEDHTATYTITVLCPPRPSCLSRLFALPTSPLTAFHNASSSPTSSSATTSHPASASTTDLAGYRPKILKLKAGQFFYELRCSHLRDSRTCASGRCYVMERGGEGVRWWCKEGECEGHKHMEFVKRGEDGGACFGRKGERVVCIERK</sequence>
<name>A0A9P4KEN9_9PLEO</name>
<organism evidence="2 3">
    <name type="scientific">Lojkania enalia</name>
    <dbReference type="NCBI Taxonomy" id="147567"/>
    <lineage>
        <taxon>Eukaryota</taxon>
        <taxon>Fungi</taxon>
        <taxon>Dikarya</taxon>
        <taxon>Ascomycota</taxon>
        <taxon>Pezizomycotina</taxon>
        <taxon>Dothideomycetes</taxon>
        <taxon>Pleosporomycetidae</taxon>
        <taxon>Pleosporales</taxon>
        <taxon>Pleosporales incertae sedis</taxon>
        <taxon>Lojkania</taxon>
    </lineage>
</organism>
<dbReference type="AlphaFoldDB" id="A0A9P4KEN9"/>
<feature type="compositionally biased region" description="Low complexity" evidence="1">
    <location>
        <begin position="65"/>
        <end position="84"/>
    </location>
</feature>
<reference evidence="3" key="1">
    <citation type="journal article" date="2020" name="Stud. Mycol.">
        <title>101 Dothideomycetes genomes: A test case for predicting lifestyles and emergence of pathogens.</title>
        <authorList>
            <person name="Haridas S."/>
            <person name="Albert R."/>
            <person name="Binder M."/>
            <person name="Bloem J."/>
            <person name="LaButti K."/>
            <person name="Salamov A."/>
            <person name="Andreopoulos B."/>
            <person name="Baker S."/>
            <person name="Barry K."/>
            <person name="Bills G."/>
            <person name="Bluhm B."/>
            <person name="Cannon C."/>
            <person name="Castanera R."/>
            <person name="Culley D."/>
            <person name="Daum C."/>
            <person name="Ezra D."/>
            <person name="Gonzalez J."/>
            <person name="Henrissat B."/>
            <person name="Kuo A."/>
            <person name="Liang C."/>
            <person name="Lipzen A."/>
            <person name="Lutzoni F."/>
            <person name="Magnuson J."/>
            <person name="Mondo S."/>
            <person name="Nolan M."/>
            <person name="Ohm R."/>
            <person name="Pangilinan J."/>
            <person name="Park H.-J."/>
            <person name="Ramirez L."/>
            <person name="Alfaro M."/>
            <person name="Sun H."/>
            <person name="Tritt A."/>
            <person name="Yoshinaga Y."/>
            <person name="Zwiers L.-H."/>
            <person name="Turgeon B."/>
            <person name="Goodwin S."/>
            <person name="Spatafora J."/>
            <person name="Crous P."/>
            <person name="Grigoriev I."/>
        </authorList>
    </citation>
    <scope>NUCLEOTIDE SEQUENCE [LARGE SCALE GENOMIC DNA]</scope>
    <source>
        <strain evidence="3">CBS 304.66</strain>
    </source>
</reference>
<evidence type="ECO:0000256" key="1">
    <source>
        <dbReference type="SAM" id="MobiDB-lite"/>
    </source>
</evidence>
<protein>
    <submittedName>
        <fullName evidence="2">Uncharacterized protein</fullName>
    </submittedName>
</protein>
<keyword evidence="3" id="KW-1185">Reference proteome</keyword>
<proteinExistence type="predicted"/>
<dbReference type="OrthoDB" id="3787841at2759"/>
<accession>A0A9P4KEN9</accession>
<dbReference type="EMBL" id="ML986598">
    <property type="protein sequence ID" value="KAF2266477.1"/>
    <property type="molecule type" value="Genomic_DNA"/>
</dbReference>
<dbReference type="Proteomes" id="UP000800093">
    <property type="component" value="Unassembled WGS sequence"/>
</dbReference>
<evidence type="ECO:0000313" key="3">
    <source>
        <dbReference type="Proteomes" id="UP000800093"/>
    </source>
</evidence>
<comment type="caution">
    <text evidence="2">The sequence shown here is derived from an EMBL/GenBank/DDBJ whole genome shotgun (WGS) entry which is preliminary data.</text>
</comment>
<evidence type="ECO:0000313" key="2">
    <source>
        <dbReference type="EMBL" id="KAF2266477.1"/>
    </source>
</evidence>
<gene>
    <name evidence="2" type="ORF">CC78DRAFT_578178</name>
</gene>